<gene>
    <name evidence="1" type="ORF">ACFPYJ_17355</name>
</gene>
<sequence>MKWSGFLIGGIAGMAAAAYVAKKRPGMFAWASSAAGEAWTGMRGRALNAVINRKFNHAAEKTVPKHSDLSKEHSTDAWGQITMLMNSDPEVKKEAEQIAAEAKTH</sequence>
<evidence type="ECO:0000313" key="1">
    <source>
        <dbReference type="EMBL" id="MFC5650846.1"/>
    </source>
</evidence>
<comment type="caution">
    <text evidence="1">The sequence shown here is derived from an EMBL/GenBank/DDBJ whole genome shotgun (WGS) entry which is preliminary data.</text>
</comment>
<organism evidence="1 2">
    <name type="scientific">Paenibacillus solisilvae</name>
    <dbReference type="NCBI Taxonomy" id="2486751"/>
    <lineage>
        <taxon>Bacteria</taxon>
        <taxon>Bacillati</taxon>
        <taxon>Bacillota</taxon>
        <taxon>Bacilli</taxon>
        <taxon>Bacillales</taxon>
        <taxon>Paenibacillaceae</taxon>
        <taxon>Paenibacillus</taxon>
    </lineage>
</organism>
<evidence type="ECO:0000313" key="2">
    <source>
        <dbReference type="Proteomes" id="UP001596047"/>
    </source>
</evidence>
<protein>
    <recommendedName>
        <fullName evidence="3">YtxH domain-containing protein</fullName>
    </recommendedName>
</protein>
<dbReference type="EMBL" id="JBHSOW010000063">
    <property type="protein sequence ID" value="MFC5650846.1"/>
    <property type="molecule type" value="Genomic_DNA"/>
</dbReference>
<dbReference type="RefSeq" id="WP_379189427.1">
    <property type="nucleotide sequence ID" value="NZ_JBHSOW010000063.1"/>
</dbReference>
<keyword evidence="2" id="KW-1185">Reference proteome</keyword>
<accession>A0ABW0W2B1</accession>
<evidence type="ECO:0008006" key="3">
    <source>
        <dbReference type="Google" id="ProtNLM"/>
    </source>
</evidence>
<reference evidence="2" key="1">
    <citation type="journal article" date="2019" name="Int. J. Syst. Evol. Microbiol.">
        <title>The Global Catalogue of Microorganisms (GCM) 10K type strain sequencing project: providing services to taxonomists for standard genome sequencing and annotation.</title>
        <authorList>
            <consortium name="The Broad Institute Genomics Platform"/>
            <consortium name="The Broad Institute Genome Sequencing Center for Infectious Disease"/>
            <person name="Wu L."/>
            <person name="Ma J."/>
        </authorList>
    </citation>
    <scope>NUCLEOTIDE SEQUENCE [LARGE SCALE GENOMIC DNA]</scope>
    <source>
        <strain evidence="2">CGMCC 1.3240</strain>
    </source>
</reference>
<proteinExistence type="predicted"/>
<dbReference type="Proteomes" id="UP001596047">
    <property type="component" value="Unassembled WGS sequence"/>
</dbReference>
<name>A0ABW0W2B1_9BACL</name>